<sequence>MHFPHPISLDNKTPECFPVDDYIKRSYLPIMYGIIFVVGLVGNITSIIIYVVRLRPWKSSSIIMVNLALADLLYVLCLPFLVHYYIHDDWIMGEVMCRIVRFSFHFNLYGSILFLTCLSVFRYVVVVHPLRAAQVQRTSWGVIACLAVWFISVLEIIPMVYMITVKKTENNMTSCLDFASNDPEEVWVYGWLLTVLGYLLPLVVVCLSYVRVACELAGGPHESRPNRVRARRLTVLILVVFVLCFTPFHILRALRVYTQMEAQRPVPCMLLIGVNAAYTISRPLAGLNTFFNLALYTLAGDRFHQAVLGLLRWRPQFLKTKRPIIVAVIGQPGSNSMSQANVLKS</sequence>
<dbReference type="OMA" id="CFYFNMY"/>
<dbReference type="GO" id="GO:0005886">
    <property type="term" value="C:plasma membrane"/>
    <property type="evidence" value="ECO:0007669"/>
    <property type="project" value="UniProtKB-SubCell"/>
</dbReference>
<evidence type="ECO:0000256" key="1">
    <source>
        <dbReference type="ARBA" id="ARBA00004651"/>
    </source>
</evidence>
<dbReference type="Pfam" id="PF00001">
    <property type="entry name" value="7tm_1"/>
    <property type="match status" value="1"/>
</dbReference>
<evidence type="ECO:0000313" key="12">
    <source>
        <dbReference type="Proteomes" id="UP000472277"/>
    </source>
</evidence>
<gene>
    <name evidence="11" type="primary">OXGR1</name>
</gene>
<dbReference type="Ensembl" id="ENSSTUT00000121488.1">
    <property type="protein sequence ID" value="ENSSTUP00000113506.1"/>
    <property type="gene ID" value="ENSSTUG00000050110.1"/>
</dbReference>
<evidence type="ECO:0000256" key="4">
    <source>
        <dbReference type="ARBA" id="ARBA00022989"/>
    </source>
</evidence>
<dbReference type="InParanoid" id="A0A674EYV1"/>
<keyword evidence="5" id="KW-0297">G-protein coupled receptor</keyword>
<dbReference type="PRINTS" id="PR01157">
    <property type="entry name" value="P2YPURNOCPTR"/>
</dbReference>
<evidence type="ECO:0000256" key="5">
    <source>
        <dbReference type="ARBA" id="ARBA00023040"/>
    </source>
</evidence>
<name>A0A674EYV1_SALTR</name>
<reference evidence="11" key="1">
    <citation type="submission" date="2025-08" db="UniProtKB">
        <authorList>
            <consortium name="Ensembl"/>
        </authorList>
    </citation>
    <scope>IDENTIFICATION</scope>
</reference>
<evidence type="ECO:0000256" key="6">
    <source>
        <dbReference type="ARBA" id="ARBA00023136"/>
    </source>
</evidence>
<dbReference type="PROSITE" id="PS50262">
    <property type="entry name" value="G_PROTEIN_RECEP_F1_2"/>
    <property type="match status" value="1"/>
</dbReference>
<dbReference type="PRINTS" id="PR00237">
    <property type="entry name" value="GPCRRHODOPSN"/>
</dbReference>
<keyword evidence="8" id="KW-0807">Transducer</keyword>
<dbReference type="GO" id="GO:0004930">
    <property type="term" value="F:G protein-coupled receptor activity"/>
    <property type="evidence" value="ECO:0007669"/>
    <property type="project" value="UniProtKB-KW"/>
</dbReference>
<keyword evidence="3 9" id="KW-0812">Transmembrane</keyword>
<protein>
    <submittedName>
        <fullName evidence="11">Oxoglutarate receptor 1</fullName>
    </submittedName>
</protein>
<reference evidence="11" key="2">
    <citation type="submission" date="2025-09" db="UniProtKB">
        <authorList>
            <consortium name="Ensembl"/>
        </authorList>
    </citation>
    <scope>IDENTIFICATION</scope>
</reference>
<dbReference type="Proteomes" id="UP000472277">
    <property type="component" value="Chromosome 24"/>
</dbReference>
<feature type="transmembrane region" description="Helical" evidence="9">
    <location>
        <begin position="106"/>
        <end position="127"/>
    </location>
</feature>
<evidence type="ECO:0000259" key="10">
    <source>
        <dbReference type="PROSITE" id="PS50262"/>
    </source>
</evidence>
<dbReference type="InterPro" id="IPR000276">
    <property type="entry name" value="GPCR_Rhodpsn"/>
</dbReference>
<dbReference type="AlphaFoldDB" id="A0A674EYV1"/>
<dbReference type="InterPro" id="IPR017452">
    <property type="entry name" value="GPCR_Rhodpsn_7TM"/>
</dbReference>
<feature type="transmembrane region" description="Helical" evidence="9">
    <location>
        <begin position="30"/>
        <end position="52"/>
    </location>
</feature>
<evidence type="ECO:0000313" key="11">
    <source>
        <dbReference type="Ensembl" id="ENSSTUP00000113506.1"/>
    </source>
</evidence>
<evidence type="ECO:0000256" key="7">
    <source>
        <dbReference type="ARBA" id="ARBA00023170"/>
    </source>
</evidence>
<feature type="transmembrane region" description="Helical" evidence="9">
    <location>
        <begin position="186"/>
        <end position="212"/>
    </location>
</feature>
<dbReference type="PANTHER" id="PTHR24231">
    <property type="entry name" value="PURINOCEPTOR-RELATED G-PROTEIN COUPLED RECEPTOR"/>
    <property type="match status" value="1"/>
</dbReference>
<keyword evidence="2" id="KW-1003">Cell membrane</keyword>
<evidence type="ECO:0000256" key="9">
    <source>
        <dbReference type="SAM" id="Phobius"/>
    </source>
</evidence>
<evidence type="ECO:0000256" key="2">
    <source>
        <dbReference type="ARBA" id="ARBA00022475"/>
    </source>
</evidence>
<proteinExistence type="predicted"/>
<evidence type="ECO:0000256" key="3">
    <source>
        <dbReference type="ARBA" id="ARBA00022692"/>
    </source>
</evidence>
<dbReference type="PANTHER" id="PTHR24231:SF15">
    <property type="entry name" value="2-OXOGLUTARATE RECEPTOR 1"/>
    <property type="match status" value="1"/>
</dbReference>
<accession>A0A674EYV1</accession>
<dbReference type="GeneTree" id="ENSGT01030000234621"/>
<dbReference type="Gene3D" id="1.20.1070.10">
    <property type="entry name" value="Rhodopsin 7-helix transmembrane proteins"/>
    <property type="match status" value="1"/>
</dbReference>
<keyword evidence="4 9" id="KW-1133">Transmembrane helix</keyword>
<evidence type="ECO:0000256" key="8">
    <source>
        <dbReference type="ARBA" id="ARBA00023224"/>
    </source>
</evidence>
<feature type="transmembrane region" description="Helical" evidence="9">
    <location>
        <begin position="233"/>
        <end position="251"/>
    </location>
</feature>
<organism evidence="11 12">
    <name type="scientific">Salmo trutta</name>
    <name type="common">Brown trout</name>
    <dbReference type="NCBI Taxonomy" id="8032"/>
    <lineage>
        <taxon>Eukaryota</taxon>
        <taxon>Metazoa</taxon>
        <taxon>Chordata</taxon>
        <taxon>Craniata</taxon>
        <taxon>Vertebrata</taxon>
        <taxon>Euteleostomi</taxon>
        <taxon>Actinopterygii</taxon>
        <taxon>Neopterygii</taxon>
        <taxon>Teleostei</taxon>
        <taxon>Protacanthopterygii</taxon>
        <taxon>Salmoniformes</taxon>
        <taxon>Salmonidae</taxon>
        <taxon>Salmoninae</taxon>
        <taxon>Salmo</taxon>
    </lineage>
</organism>
<comment type="subcellular location">
    <subcellularLocation>
        <location evidence="1">Cell membrane</location>
        <topology evidence="1">Multi-pass membrane protein</topology>
    </subcellularLocation>
</comment>
<keyword evidence="12" id="KW-1185">Reference proteome</keyword>
<feature type="transmembrane region" description="Helical" evidence="9">
    <location>
        <begin position="64"/>
        <end position="86"/>
    </location>
</feature>
<keyword evidence="6 9" id="KW-0472">Membrane</keyword>
<feature type="transmembrane region" description="Helical" evidence="9">
    <location>
        <begin position="139"/>
        <end position="163"/>
    </location>
</feature>
<dbReference type="SUPFAM" id="SSF81321">
    <property type="entry name" value="Family A G protein-coupled receptor-like"/>
    <property type="match status" value="1"/>
</dbReference>
<feature type="domain" description="G-protein coupled receptors family 1 profile" evidence="10">
    <location>
        <begin position="42"/>
        <end position="296"/>
    </location>
</feature>
<keyword evidence="7" id="KW-0675">Receptor</keyword>